<evidence type="ECO:0000313" key="3">
    <source>
        <dbReference type="Proteomes" id="UP000001401"/>
    </source>
</evidence>
<protein>
    <submittedName>
        <fullName evidence="2">Uncharacterized protein</fullName>
    </submittedName>
</protein>
<name>E6TZD2_EVAC2</name>
<feature type="transmembrane region" description="Helical" evidence="1">
    <location>
        <begin position="12"/>
        <end position="31"/>
    </location>
</feature>
<keyword evidence="1" id="KW-1133">Transmembrane helix</keyword>
<dbReference type="RefSeq" id="WP_013487335.1">
    <property type="nucleotide sequence ID" value="NC_014829.1"/>
</dbReference>
<reference evidence="2 3" key="1">
    <citation type="submission" date="2010-12" db="EMBL/GenBank/DDBJ databases">
        <title>Complete sequence of Bacillus cellulosilyticus DSM 2522.</title>
        <authorList>
            <consortium name="US DOE Joint Genome Institute"/>
            <person name="Lucas S."/>
            <person name="Copeland A."/>
            <person name="Lapidus A."/>
            <person name="Cheng J.-F."/>
            <person name="Bruce D."/>
            <person name="Goodwin L."/>
            <person name="Pitluck S."/>
            <person name="Chertkov O."/>
            <person name="Detter J.C."/>
            <person name="Han C."/>
            <person name="Tapia R."/>
            <person name="Land M."/>
            <person name="Hauser L."/>
            <person name="Jeffries C."/>
            <person name="Kyrpides N."/>
            <person name="Ivanova N."/>
            <person name="Mikhailova N."/>
            <person name="Brumm P."/>
            <person name="Mead D."/>
            <person name="Woyke T."/>
        </authorList>
    </citation>
    <scope>NUCLEOTIDE SEQUENCE [LARGE SCALE GENOMIC DNA]</scope>
    <source>
        <strain evidence="3">ATCC 21833 / DSM 2522 / FERM P-1141 / JCM 9156 / N-4</strain>
    </source>
</reference>
<feature type="transmembrane region" description="Helical" evidence="1">
    <location>
        <begin position="37"/>
        <end position="55"/>
    </location>
</feature>
<proteinExistence type="predicted"/>
<dbReference type="HOGENOM" id="CLU_2858249_0_0_9"/>
<dbReference type="EMBL" id="CP002394">
    <property type="protein sequence ID" value="ADU28994.1"/>
    <property type="molecule type" value="Genomic_DNA"/>
</dbReference>
<dbReference type="AlphaFoldDB" id="E6TZD2"/>
<keyword evidence="1" id="KW-0472">Membrane</keyword>
<dbReference type="Proteomes" id="UP000001401">
    <property type="component" value="Chromosome"/>
</dbReference>
<keyword evidence="3" id="KW-1185">Reference proteome</keyword>
<accession>E6TZD2</accession>
<dbReference type="KEGG" id="bco:Bcell_0712"/>
<sequence length="64" mass="7305">MNNYKKFEASFDVFILLFGVIVIISSLLNVFDTDRAHMYAIIGAILSIGSGYRLYKVKKLTEKK</sequence>
<organism evidence="2 3">
    <name type="scientific">Evansella cellulosilytica (strain ATCC 21833 / DSM 2522 / FERM P-1141 / JCM 9156 / N-4)</name>
    <name type="common">Bacillus cellulosilyticus</name>
    <dbReference type="NCBI Taxonomy" id="649639"/>
    <lineage>
        <taxon>Bacteria</taxon>
        <taxon>Bacillati</taxon>
        <taxon>Bacillota</taxon>
        <taxon>Bacilli</taxon>
        <taxon>Bacillales</taxon>
        <taxon>Bacillaceae</taxon>
        <taxon>Evansella</taxon>
    </lineage>
</organism>
<evidence type="ECO:0000313" key="2">
    <source>
        <dbReference type="EMBL" id="ADU28994.1"/>
    </source>
</evidence>
<dbReference type="STRING" id="649639.Bcell_0712"/>
<keyword evidence="1" id="KW-0812">Transmembrane</keyword>
<gene>
    <name evidence="2" type="ordered locus">Bcell_0712</name>
</gene>
<evidence type="ECO:0000256" key="1">
    <source>
        <dbReference type="SAM" id="Phobius"/>
    </source>
</evidence>